<keyword evidence="17" id="KW-1185">Reference proteome</keyword>
<dbReference type="EMBL" id="CH991545">
    <property type="protein sequence ID" value="EDQ91280.1"/>
    <property type="molecule type" value="Genomic_DNA"/>
</dbReference>
<dbReference type="OMA" id="RWCLMRQ"/>
<comment type="similarity">
    <text evidence="3">Belongs to the protein prenyltransferase subunit beta family.</text>
</comment>
<dbReference type="RefSeq" id="XP_001743702.1">
    <property type="nucleotide sequence ID" value="XM_001743650.1"/>
</dbReference>
<evidence type="ECO:0000256" key="3">
    <source>
        <dbReference type="ARBA" id="ARBA00010497"/>
    </source>
</evidence>
<comment type="subunit">
    <text evidence="13">Heterodimer of FNTA and PGGT1B. PGGT1B mediates interaction with substrate peptides.</text>
</comment>
<dbReference type="FunCoup" id="A9UTN7">
    <property type="interactions" value="225"/>
</dbReference>
<evidence type="ECO:0000256" key="9">
    <source>
        <dbReference type="ARBA" id="ARBA00022737"/>
    </source>
</evidence>
<dbReference type="InterPro" id="IPR045089">
    <property type="entry name" value="PGGT1B-like"/>
</dbReference>
<dbReference type="Pfam" id="PF00432">
    <property type="entry name" value="Prenyltrans"/>
    <property type="match status" value="1"/>
</dbReference>
<dbReference type="InParanoid" id="A9UTN7"/>
<comment type="cofactor">
    <cofactor evidence="2">
        <name>Zn(2+)</name>
        <dbReference type="ChEBI" id="CHEBI:29105"/>
    </cofactor>
</comment>
<name>A9UTN7_MONBE</name>
<evidence type="ECO:0000256" key="11">
    <source>
        <dbReference type="ARBA" id="ARBA00022842"/>
    </source>
</evidence>
<evidence type="ECO:0000256" key="7">
    <source>
        <dbReference type="ARBA" id="ARBA00022679"/>
    </source>
</evidence>
<evidence type="ECO:0000256" key="8">
    <source>
        <dbReference type="ARBA" id="ARBA00022723"/>
    </source>
</evidence>
<evidence type="ECO:0000256" key="10">
    <source>
        <dbReference type="ARBA" id="ARBA00022833"/>
    </source>
</evidence>
<keyword evidence="6" id="KW-0637">Prenyltransferase</keyword>
<dbReference type="KEGG" id="mbr:MONBRDRAFT_15046"/>
<dbReference type="Gene3D" id="1.50.10.20">
    <property type="match status" value="1"/>
</dbReference>
<dbReference type="GeneID" id="5888984"/>
<evidence type="ECO:0000256" key="14">
    <source>
        <dbReference type="ARBA" id="ARBA00078363"/>
    </source>
</evidence>
<dbReference type="GO" id="GO:0004662">
    <property type="term" value="F:CAAX-protein geranylgeranyltransferase activity"/>
    <property type="evidence" value="ECO:0007669"/>
    <property type="project" value="UniProtKB-EC"/>
</dbReference>
<dbReference type="GO" id="GO:0046872">
    <property type="term" value="F:metal ion binding"/>
    <property type="evidence" value="ECO:0007669"/>
    <property type="project" value="UniProtKB-KW"/>
</dbReference>
<dbReference type="STRING" id="81824.A9UTN7"/>
<dbReference type="EC" id="2.5.1.59" evidence="4"/>
<keyword evidence="7" id="KW-0808">Transferase</keyword>
<evidence type="ECO:0000256" key="12">
    <source>
        <dbReference type="ARBA" id="ARBA00031713"/>
    </source>
</evidence>
<protein>
    <recommendedName>
        <fullName evidence="5">Geranylgeranyl transferase type-1 subunit beta</fullName>
        <ecNumber evidence="4">2.5.1.59</ecNumber>
    </recommendedName>
    <alternativeName>
        <fullName evidence="12">Geranylgeranyl transferase type I subunit beta</fullName>
    </alternativeName>
    <alternativeName>
        <fullName evidence="14">Type I protein geranyl-geranyltransferase subunit beta</fullName>
    </alternativeName>
</protein>
<evidence type="ECO:0000313" key="17">
    <source>
        <dbReference type="Proteomes" id="UP000001357"/>
    </source>
</evidence>
<gene>
    <name evidence="16" type="ORF">MONBRDRAFT_15046</name>
</gene>
<dbReference type="FunFam" id="1.50.10.20:FF:000005">
    <property type="entry name" value="Geranylgeranyl transferase type-1 subunit beta"/>
    <property type="match status" value="1"/>
</dbReference>
<keyword evidence="11" id="KW-0460">Magnesium</keyword>
<sequence>MAEGEEPGAVAAEPRSAVLKPFHFERHVTYYSRNMQMLPGFMASLDTNRATLVFFCVSGLDLIHAPLQAEQRQHVIDWLYSLQVIPSSSEGVGGFRGSSHIGNPFCPDNGGSAPVCAYDGGHLAMTYTALALLGVLKADLSRIQRPALLRMLRAHQVASGSFVSNLGGGEEDMRFLYCACTVATMIKGLDHVDAASATAFVQRCITHEGGIAQEPGLEAHAGSTYCAVASLAMLGTLDEALADGRRERLIEWLLQRQETGFNGRPNKLVDTCYSFWVGGSLAILGALQMADQEQLFAYLHSTESDMGGFAKHPGGYPDPLHAYMGLAGVALWDTDQTKALNPCMCDQQLGSVQESDVLALGA</sequence>
<dbReference type="InterPro" id="IPR001330">
    <property type="entry name" value="Prenyltrans"/>
</dbReference>
<keyword evidence="9" id="KW-0677">Repeat</keyword>
<evidence type="ECO:0000256" key="6">
    <source>
        <dbReference type="ARBA" id="ARBA00022602"/>
    </source>
</evidence>
<proteinExistence type="inferred from homology"/>
<dbReference type="AlphaFoldDB" id="A9UTN7"/>
<organism evidence="16 17">
    <name type="scientific">Monosiga brevicollis</name>
    <name type="common">Choanoflagellate</name>
    <dbReference type="NCBI Taxonomy" id="81824"/>
    <lineage>
        <taxon>Eukaryota</taxon>
        <taxon>Choanoflagellata</taxon>
        <taxon>Craspedida</taxon>
        <taxon>Salpingoecidae</taxon>
        <taxon>Monosiga</taxon>
    </lineage>
</organism>
<keyword evidence="8" id="KW-0479">Metal-binding</keyword>
<dbReference type="CDD" id="cd02895">
    <property type="entry name" value="GGTase-I"/>
    <property type="match status" value="1"/>
</dbReference>
<dbReference type="PANTHER" id="PTHR11774">
    <property type="entry name" value="GERANYLGERANYL TRANSFERASE TYPE BETA SUBUNIT"/>
    <property type="match status" value="1"/>
</dbReference>
<reference evidence="16 17" key="1">
    <citation type="journal article" date="2008" name="Nature">
        <title>The genome of the choanoflagellate Monosiga brevicollis and the origin of metazoans.</title>
        <authorList>
            <consortium name="JGI Sequencing"/>
            <person name="King N."/>
            <person name="Westbrook M.J."/>
            <person name="Young S.L."/>
            <person name="Kuo A."/>
            <person name="Abedin M."/>
            <person name="Chapman J."/>
            <person name="Fairclough S."/>
            <person name="Hellsten U."/>
            <person name="Isogai Y."/>
            <person name="Letunic I."/>
            <person name="Marr M."/>
            <person name="Pincus D."/>
            <person name="Putnam N."/>
            <person name="Rokas A."/>
            <person name="Wright K.J."/>
            <person name="Zuzow R."/>
            <person name="Dirks W."/>
            <person name="Good M."/>
            <person name="Goodstein D."/>
            <person name="Lemons D."/>
            <person name="Li W."/>
            <person name="Lyons J.B."/>
            <person name="Morris A."/>
            <person name="Nichols S."/>
            <person name="Richter D.J."/>
            <person name="Salamov A."/>
            <person name="Bork P."/>
            <person name="Lim W.A."/>
            <person name="Manning G."/>
            <person name="Miller W.T."/>
            <person name="McGinnis W."/>
            <person name="Shapiro H."/>
            <person name="Tjian R."/>
            <person name="Grigoriev I.V."/>
            <person name="Rokhsar D."/>
        </authorList>
    </citation>
    <scope>NUCLEOTIDE SEQUENCE [LARGE SCALE GENOMIC DNA]</scope>
    <source>
        <strain evidence="17">MX1 / ATCC 50154</strain>
    </source>
</reference>
<comment type="cofactor">
    <cofactor evidence="1">
        <name>Mg(2+)</name>
        <dbReference type="ChEBI" id="CHEBI:18420"/>
    </cofactor>
</comment>
<dbReference type="PANTHER" id="PTHR11774:SF4">
    <property type="entry name" value="GERANYLGERANYL TRANSFERASE TYPE-1 SUBUNIT BETA"/>
    <property type="match status" value="1"/>
</dbReference>
<evidence type="ECO:0000256" key="1">
    <source>
        <dbReference type="ARBA" id="ARBA00001946"/>
    </source>
</evidence>
<dbReference type="eggNOG" id="KOG0367">
    <property type="taxonomic scope" value="Eukaryota"/>
</dbReference>
<dbReference type="Proteomes" id="UP000001357">
    <property type="component" value="Unassembled WGS sequence"/>
</dbReference>
<feature type="domain" description="Prenyltransferase alpha-alpha toroid" evidence="15">
    <location>
        <begin position="23"/>
        <end position="345"/>
    </location>
</feature>
<evidence type="ECO:0000259" key="15">
    <source>
        <dbReference type="Pfam" id="PF00432"/>
    </source>
</evidence>
<dbReference type="InterPro" id="IPR041960">
    <property type="entry name" value="GGTase_I_beta"/>
</dbReference>
<dbReference type="SUPFAM" id="SSF48239">
    <property type="entry name" value="Terpenoid cyclases/Protein prenyltransferases"/>
    <property type="match status" value="1"/>
</dbReference>
<evidence type="ECO:0000256" key="13">
    <source>
        <dbReference type="ARBA" id="ARBA00065714"/>
    </source>
</evidence>
<evidence type="ECO:0000256" key="5">
    <source>
        <dbReference type="ARBA" id="ARBA00020603"/>
    </source>
</evidence>
<accession>A9UTN7</accession>
<keyword evidence="10" id="KW-0862">Zinc</keyword>
<dbReference type="GO" id="GO:0005953">
    <property type="term" value="C:CAAX-protein geranylgeranyltransferase complex"/>
    <property type="evidence" value="ECO:0000318"/>
    <property type="project" value="GO_Central"/>
</dbReference>
<evidence type="ECO:0000256" key="4">
    <source>
        <dbReference type="ARBA" id="ARBA00012700"/>
    </source>
</evidence>
<evidence type="ECO:0000313" key="16">
    <source>
        <dbReference type="EMBL" id="EDQ91280.1"/>
    </source>
</evidence>
<dbReference type="InterPro" id="IPR008930">
    <property type="entry name" value="Terpenoid_cyclase/PrenylTrfase"/>
</dbReference>
<evidence type="ECO:0000256" key="2">
    <source>
        <dbReference type="ARBA" id="ARBA00001947"/>
    </source>
</evidence>